<dbReference type="AlphaFoldDB" id="A0A2H0A8G1"/>
<dbReference type="EMBL" id="PCSH01000046">
    <property type="protein sequence ID" value="PIP41706.1"/>
    <property type="molecule type" value="Genomic_DNA"/>
</dbReference>
<dbReference type="PANTHER" id="PTHR33408:SF2">
    <property type="entry name" value="TRANSPOSASE DDE DOMAIN-CONTAINING PROTEIN"/>
    <property type="match status" value="1"/>
</dbReference>
<evidence type="ECO:0000256" key="1">
    <source>
        <dbReference type="SAM" id="MobiDB-lite"/>
    </source>
</evidence>
<dbReference type="Proteomes" id="UP000231067">
    <property type="component" value="Unassembled WGS sequence"/>
</dbReference>
<reference evidence="2 3" key="1">
    <citation type="submission" date="2017-09" db="EMBL/GenBank/DDBJ databases">
        <title>Depth-based differentiation of microbial function through sediment-hosted aquifers and enrichment of novel symbionts in the deep terrestrial subsurface.</title>
        <authorList>
            <person name="Probst A.J."/>
            <person name="Ladd B."/>
            <person name="Jarett J.K."/>
            <person name="Geller-Mcgrath D.E."/>
            <person name="Sieber C.M."/>
            <person name="Emerson J.B."/>
            <person name="Anantharaman K."/>
            <person name="Thomas B.C."/>
            <person name="Malmstrom R."/>
            <person name="Stieglmeier M."/>
            <person name="Klingl A."/>
            <person name="Woyke T."/>
            <person name="Ryan C.M."/>
            <person name="Banfield J.F."/>
        </authorList>
    </citation>
    <scope>NUCLEOTIDE SEQUENCE [LARGE SCALE GENOMIC DNA]</scope>
    <source>
        <strain evidence="2">CG23_combo_of_CG06-09_8_20_14_all_40_23</strain>
    </source>
</reference>
<feature type="non-terminal residue" evidence="2">
    <location>
        <position position="153"/>
    </location>
</feature>
<sequence length="153" mass="17543">MYITAKLRPSYKTISEFRRTNLKELKELFKEIILIGIKIGLAKIGNIKVSIDGSKIRANASGKLSKDEEGLNKLLEEVKEQVAKIMKEAEDVDKKEDKEYGNNRGDELPEGLDSLQGRKTKIEEALKELQEEKKQLRENILKGKEKLTKKEEE</sequence>
<protein>
    <submittedName>
        <fullName evidence="2">Uncharacterized protein</fullName>
    </submittedName>
</protein>
<feature type="region of interest" description="Disordered" evidence="1">
    <location>
        <begin position="93"/>
        <end position="117"/>
    </location>
</feature>
<evidence type="ECO:0000313" key="2">
    <source>
        <dbReference type="EMBL" id="PIP41706.1"/>
    </source>
</evidence>
<gene>
    <name evidence="2" type="ORF">COX18_02615</name>
</gene>
<organism evidence="2 3">
    <name type="scientific">Candidatus Desantisbacteria bacterium CG23_combo_of_CG06-09_8_20_14_all_40_23</name>
    <dbReference type="NCBI Taxonomy" id="1974550"/>
    <lineage>
        <taxon>Bacteria</taxon>
        <taxon>Candidatus Desantisiibacteriota</taxon>
    </lineage>
</organism>
<name>A0A2H0A8G1_9BACT</name>
<comment type="caution">
    <text evidence="2">The sequence shown here is derived from an EMBL/GenBank/DDBJ whole genome shotgun (WGS) entry which is preliminary data.</text>
</comment>
<feature type="compositionally biased region" description="Basic and acidic residues" evidence="1">
    <location>
        <begin position="93"/>
        <end position="107"/>
    </location>
</feature>
<accession>A0A2H0A8G1</accession>
<dbReference type="PANTHER" id="PTHR33408">
    <property type="entry name" value="TRANSPOSASE"/>
    <property type="match status" value="1"/>
</dbReference>
<evidence type="ECO:0000313" key="3">
    <source>
        <dbReference type="Proteomes" id="UP000231067"/>
    </source>
</evidence>
<proteinExistence type="predicted"/>